<keyword evidence="1" id="KW-0472">Membrane</keyword>
<reference evidence="2 3" key="1">
    <citation type="journal article" date="2009" name="Appl. Environ. Microbiol.">
        <title>Three genomes from the phylum Acidobacteria provide insight into the lifestyles of these microorganisms in soils.</title>
        <authorList>
            <person name="Ward N.L."/>
            <person name="Challacombe J.F."/>
            <person name="Janssen P.H."/>
            <person name="Henrissat B."/>
            <person name="Coutinho P.M."/>
            <person name="Wu M."/>
            <person name="Xie G."/>
            <person name="Haft D.H."/>
            <person name="Sait M."/>
            <person name="Badger J."/>
            <person name="Barabote R.D."/>
            <person name="Bradley B."/>
            <person name="Brettin T.S."/>
            <person name="Brinkac L.M."/>
            <person name="Bruce D."/>
            <person name="Creasy T."/>
            <person name="Daugherty S.C."/>
            <person name="Davidsen T.M."/>
            <person name="DeBoy R.T."/>
            <person name="Detter J.C."/>
            <person name="Dodson R.J."/>
            <person name="Durkin A.S."/>
            <person name="Ganapathy A."/>
            <person name="Gwinn-Giglio M."/>
            <person name="Han C.S."/>
            <person name="Khouri H."/>
            <person name="Kiss H."/>
            <person name="Kothari S.P."/>
            <person name="Madupu R."/>
            <person name="Nelson K.E."/>
            <person name="Nelson W.C."/>
            <person name="Paulsen I."/>
            <person name="Penn K."/>
            <person name="Ren Q."/>
            <person name="Rosovitz M.J."/>
            <person name="Selengut J.D."/>
            <person name="Shrivastava S."/>
            <person name="Sullivan S.A."/>
            <person name="Tapia R."/>
            <person name="Thompson L.S."/>
            <person name="Watkins K.L."/>
            <person name="Yang Q."/>
            <person name="Yu C."/>
            <person name="Zafar N."/>
            <person name="Zhou L."/>
            <person name="Kuske C.R."/>
        </authorList>
    </citation>
    <scope>NUCLEOTIDE SEQUENCE [LARGE SCALE GENOMIC DNA]</scope>
    <source>
        <strain evidence="2 3">Ellin345</strain>
    </source>
</reference>
<dbReference type="EMBL" id="CP000360">
    <property type="protein sequence ID" value="ABF40574.1"/>
    <property type="molecule type" value="Genomic_DNA"/>
</dbReference>
<dbReference type="KEGG" id="aba:Acid345_1572"/>
<dbReference type="AlphaFoldDB" id="Q1IRC6"/>
<evidence type="ECO:0000256" key="1">
    <source>
        <dbReference type="SAM" id="Phobius"/>
    </source>
</evidence>
<gene>
    <name evidence="2" type="ordered locus">Acid345_1572</name>
</gene>
<protein>
    <recommendedName>
        <fullName evidence="4">ABC transporter permease</fullName>
    </recommendedName>
</protein>
<evidence type="ECO:0000313" key="2">
    <source>
        <dbReference type="EMBL" id="ABF40574.1"/>
    </source>
</evidence>
<feature type="transmembrane region" description="Helical" evidence="1">
    <location>
        <begin position="229"/>
        <end position="252"/>
    </location>
</feature>
<feature type="transmembrane region" description="Helical" evidence="1">
    <location>
        <begin position="21"/>
        <end position="44"/>
    </location>
</feature>
<dbReference type="Proteomes" id="UP000002432">
    <property type="component" value="Chromosome"/>
</dbReference>
<feature type="transmembrane region" description="Helical" evidence="1">
    <location>
        <begin position="166"/>
        <end position="182"/>
    </location>
</feature>
<organism evidence="2 3">
    <name type="scientific">Koribacter versatilis (strain Ellin345)</name>
    <dbReference type="NCBI Taxonomy" id="204669"/>
    <lineage>
        <taxon>Bacteria</taxon>
        <taxon>Pseudomonadati</taxon>
        <taxon>Acidobacteriota</taxon>
        <taxon>Terriglobia</taxon>
        <taxon>Terriglobales</taxon>
        <taxon>Candidatus Korobacteraceae</taxon>
        <taxon>Candidatus Korobacter</taxon>
    </lineage>
</organism>
<keyword evidence="1" id="KW-0812">Transmembrane</keyword>
<dbReference type="Pfam" id="PF12679">
    <property type="entry name" value="ABC2_membrane_2"/>
    <property type="match status" value="1"/>
</dbReference>
<dbReference type="PANTHER" id="PTHR43471:SF10">
    <property type="entry name" value="SLL1107 PROTEIN"/>
    <property type="match status" value="1"/>
</dbReference>
<feature type="transmembrane region" description="Helical" evidence="1">
    <location>
        <begin position="138"/>
        <end position="159"/>
    </location>
</feature>
<feature type="transmembrane region" description="Helical" evidence="1">
    <location>
        <begin position="202"/>
        <end position="220"/>
    </location>
</feature>
<dbReference type="HOGENOM" id="CLU_070325_1_0_0"/>
<dbReference type="OrthoDB" id="9810558at2"/>
<keyword evidence="1" id="KW-1133">Transmembrane helix</keyword>
<accession>Q1IRC6</accession>
<name>Q1IRC6_KORVE</name>
<feature type="transmembrane region" description="Helical" evidence="1">
    <location>
        <begin position="50"/>
        <end position="76"/>
    </location>
</feature>
<dbReference type="EnsemblBacteria" id="ABF40574">
    <property type="protein sequence ID" value="ABF40574"/>
    <property type="gene ID" value="Acid345_1572"/>
</dbReference>
<dbReference type="GO" id="GO:0005886">
    <property type="term" value="C:plasma membrane"/>
    <property type="evidence" value="ECO:0007669"/>
    <property type="project" value="UniProtKB-SubCell"/>
</dbReference>
<evidence type="ECO:0000313" key="3">
    <source>
        <dbReference type="Proteomes" id="UP000002432"/>
    </source>
</evidence>
<dbReference type="PANTHER" id="PTHR43471">
    <property type="entry name" value="ABC TRANSPORTER PERMEASE"/>
    <property type="match status" value="1"/>
</dbReference>
<proteinExistence type="predicted"/>
<keyword evidence="3" id="KW-1185">Reference proteome</keyword>
<dbReference type="eggNOG" id="COG1277">
    <property type="taxonomic scope" value="Bacteria"/>
</dbReference>
<sequence length="258" mass="28070">MINRLCAIAFNTYREAVRDRVLYNLIVFALILTGSSLVFGQISIGVGKIVLVNLSLTAISIFGVVIAVFIGIGLVSKEMEKKTLYTVLTRPVRRWEFIVGKFTGLVGTLTVNAGLMAVGFFIALLIEQHKFVHSDSYLLVALYFLLLEFVIVTAVAILFSSFSTPIFSAIFSFALFVAGTFGNDLRGFAASTHGFTKFAVTAAAYLVPNLATFNVISLVAHEQAIPARLVVLNTGYAVCYSALVVAGAVMIFERRNMK</sequence>
<feature type="transmembrane region" description="Helical" evidence="1">
    <location>
        <begin position="97"/>
        <end position="126"/>
    </location>
</feature>
<dbReference type="GO" id="GO:0140359">
    <property type="term" value="F:ABC-type transporter activity"/>
    <property type="evidence" value="ECO:0007669"/>
    <property type="project" value="InterPro"/>
</dbReference>
<dbReference type="RefSeq" id="WP_011522376.1">
    <property type="nucleotide sequence ID" value="NC_008009.1"/>
</dbReference>
<evidence type="ECO:0008006" key="4">
    <source>
        <dbReference type="Google" id="ProtNLM"/>
    </source>
</evidence>
<dbReference type="STRING" id="204669.Acid345_1572"/>